<reference evidence="2 4" key="1">
    <citation type="submission" date="2021-02" db="EMBL/GenBank/DDBJ databases">
        <authorList>
            <person name="Pothier F. J."/>
        </authorList>
    </citation>
    <scope>NUCLEOTIDE SEQUENCE</scope>
    <source>
        <strain evidence="3 4">301</strain>
        <strain evidence="2">CFBP 1159</strain>
    </source>
</reference>
<evidence type="ECO:0000313" key="3">
    <source>
        <dbReference type="EMBL" id="CAE6710046.1"/>
    </source>
</evidence>
<evidence type="ECO:0000256" key="1">
    <source>
        <dbReference type="SAM" id="SignalP"/>
    </source>
</evidence>
<dbReference type="PROSITE" id="PS51257">
    <property type="entry name" value="PROKAR_LIPOPROTEIN"/>
    <property type="match status" value="1"/>
</dbReference>
<accession>A0A8D6XYW9</accession>
<dbReference type="AlphaFoldDB" id="A0A8D6XYW9"/>
<dbReference type="EMBL" id="HG992338">
    <property type="protein sequence ID" value="CAE6710046.1"/>
    <property type="molecule type" value="Genomic_DNA"/>
</dbReference>
<dbReference type="EMBL" id="HG992341">
    <property type="protein sequence ID" value="CAE6698761.1"/>
    <property type="molecule type" value="Genomic_DNA"/>
</dbReference>
<sequence length="222" mass="24281">MRQILTPSLLALLLTACNAPETSMTQTQSPATEAAAEADVEAGGRGLAKLNPSPRKAYEVTVKIDKAPGAFGAVNGYAQYDVTNDSECGRIHPETGVGRRITSNESFALQKVSEQEYHGTIYLDLMQDEDYYGRGVCHWELTGTRVSLKATGAAAETEFLPFLDFKDIISGKPATLYFWKGGYPREDIENYADMGLSNAADFKPELREELFSVTVVAKEARP</sequence>
<protein>
    <recommendedName>
        <fullName evidence="5">Secreted protein</fullName>
    </recommendedName>
</protein>
<evidence type="ECO:0000313" key="4">
    <source>
        <dbReference type="Proteomes" id="UP000835287"/>
    </source>
</evidence>
<gene>
    <name evidence="2" type="ORF">CFBP1159_03710</name>
    <name evidence="3" type="ORF">XAC301_06570</name>
</gene>
<proteinExistence type="predicted"/>
<dbReference type="Proteomes" id="UP000835243">
    <property type="component" value="Chromosome"/>
</dbReference>
<name>A0A8D6XYW9_9XANT</name>
<dbReference type="EMBL" id="HG992341">
    <property type="protein sequence ID" value="CAE6698776.1"/>
    <property type="molecule type" value="Genomic_DNA"/>
</dbReference>
<feature type="signal peptide" evidence="1">
    <location>
        <begin position="1"/>
        <end position="19"/>
    </location>
</feature>
<dbReference type="EMBL" id="HG992338">
    <property type="protein sequence ID" value="CAE6710070.1"/>
    <property type="molecule type" value="Genomic_DNA"/>
</dbReference>
<dbReference type="Proteomes" id="UP000835287">
    <property type="component" value="Chromosome"/>
</dbReference>
<feature type="chain" id="PRO_5044689999" description="Secreted protein" evidence="1">
    <location>
        <begin position="20"/>
        <end position="222"/>
    </location>
</feature>
<organism evidence="2">
    <name type="scientific">Xanthomonas arboricola pv. corylina</name>
    <dbReference type="NCBI Taxonomy" id="487821"/>
    <lineage>
        <taxon>Bacteria</taxon>
        <taxon>Pseudomonadati</taxon>
        <taxon>Pseudomonadota</taxon>
        <taxon>Gammaproteobacteria</taxon>
        <taxon>Lysobacterales</taxon>
        <taxon>Lysobacteraceae</taxon>
        <taxon>Xanthomonas</taxon>
    </lineage>
</organism>
<evidence type="ECO:0008006" key="5">
    <source>
        <dbReference type="Google" id="ProtNLM"/>
    </source>
</evidence>
<evidence type="ECO:0000313" key="2">
    <source>
        <dbReference type="EMBL" id="CAE6698776.1"/>
    </source>
</evidence>
<keyword evidence="1" id="KW-0732">Signal</keyword>
<keyword evidence="4" id="KW-1185">Reference proteome</keyword>